<dbReference type="GO" id="GO:0055085">
    <property type="term" value="P:transmembrane transport"/>
    <property type="evidence" value="ECO:0007669"/>
    <property type="project" value="InterPro"/>
</dbReference>
<dbReference type="RefSeq" id="WP_141465935.1">
    <property type="nucleotide sequence ID" value="NZ_RBZW01000058.1"/>
</dbReference>
<protein>
    <submittedName>
        <fullName evidence="9">ABC transporter permease</fullName>
    </submittedName>
</protein>
<dbReference type="SUPFAM" id="SSF161098">
    <property type="entry name" value="MetI-like"/>
    <property type="match status" value="1"/>
</dbReference>
<dbReference type="OrthoDB" id="44105at2157"/>
<evidence type="ECO:0000313" key="10">
    <source>
        <dbReference type="Proteomes" id="UP000318864"/>
    </source>
</evidence>
<comment type="similarity">
    <text evidence="7">Belongs to the binding-protein-dependent transport system permease family.</text>
</comment>
<evidence type="ECO:0000256" key="2">
    <source>
        <dbReference type="ARBA" id="ARBA00022448"/>
    </source>
</evidence>
<keyword evidence="5 7" id="KW-1133">Transmembrane helix</keyword>
<reference evidence="9 10" key="1">
    <citation type="submission" date="2018-10" db="EMBL/GenBank/DDBJ databases">
        <title>Natronolimnobius sp. XQ-INN 246 isolated from Inner Mongolia Autonomous Region of China.</title>
        <authorList>
            <person name="Xue Q."/>
        </authorList>
    </citation>
    <scope>NUCLEOTIDE SEQUENCE [LARGE SCALE GENOMIC DNA]</scope>
    <source>
        <strain evidence="9 10">XQ-INN 246</strain>
    </source>
</reference>
<dbReference type="PANTHER" id="PTHR43163:SF6">
    <property type="entry name" value="DIPEPTIDE TRANSPORT SYSTEM PERMEASE PROTEIN DPPB-RELATED"/>
    <property type="match status" value="1"/>
</dbReference>
<dbReference type="Pfam" id="PF19300">
    <property type="entry name" value="BPD_transp_1_N"/>
    <property type="match status" value="1"/>
</dbReference>
<dbReference type="PROSITE" id="PS50928">
    <property type="entry name" value="ABC_TM1"/>
    <property type="match status" value="1"/>
</dbReference>
<dbReference type="InterPro" id="IPR000515">
    <property type="entry name" value="MetI-like"/>
</dbReference>
<feature type="transmembrane region" description="Helical" evidence="7">
    <location>
        <begin position="192"/>
        <end position="211"/>
    </location>
</feature>
<evidence type="ECO:0000256" key="1">
    <source>
        <dbReference type="ARBA" id="ARBA00004651"/>
    </source>
</evidence>
<evidence type="ECO:0000256" key="5">
    <source>
        <dbReference type="ARBA" id="ARBA00022989"/>
    </source>
</evidence>
<dbReference type="Pfam" id="PF00528">
    <property type="entry name" value="BPD_transp_1"/>
    <property type="match status" value="1"/>
</dbReference>
<dbReference type="Gene3D" id="1.10.3720.10">
    <property type="entry name" value="MetI-like"/>
    <property type="match status" value="1"/>
</dbReference>
<dbReference type="InterPro" id="IPR035906">
    <property type="entry name" value="MetI-like_sf"/>
</dbReference>
<dbReference type="EMBL" id="RBZW01000058">
    <property type="protein sequence ID" value="THE63590.1"/>
    <property type="molecule type" value="Genomic_DNA"/>
</dbReference>
<evidence type="ECO:0000256" key="6">
    <source>
        <dbReference type="ARBA" id="ARBA00023136"/>
    </source>
</evidence>
<evidence type="ECO:0000256" key="4">
    <source>
        <dbReference type="ARBA" id="ARBA00022692"/>
    </source>
</evidence>
<evidence type="ECO:0000259" key="8">
    <source>
        <dbReference type="PROSITE" id="PS50928"/>
    </source>
</evidence>
<sequence length="329" mass="36148">MSFGKFLLKRSLQGLVVIWGVVTVLFGLRAITPGDPVNLIVDPAVDQATRDRIREELGLDQPIYVQYVDYLQDLLVGDLGYSYQSSRPVTTMVLERVPATLELAVAATVIALVIAIPLGVISGTRRNEPADYGATSFSLVGISTPNFWLGIMLILLLAVQIDIFPTGRRPVAFHDALWTFLTTFYVGDLLTWLHHIILPAVTLGTYFTALITRLTRSGMLDEYGKPYVTATEAKGIPGVLIRYKHVLRNTMIPIITVLGLQFGTLLGGAVVTETVFSWPGLGLRLIDGINNLDWPLIQGIIIFIGISYVVINIAVDAIYAKLNPRVIDE</sequence>
<accession>A0A4S3TJ85</accession>
<dbReference type="CDD" id="cd06261">
    <property type="entry name" value="TM_PBP2"/>
    <property type="match status" value="1"/>
</dbReference>
<dbReference type="GO" id="GO:0005886">
    <property type="term" value="C:plasma membrane"/>
    <property type="evidence" value="ECO:0007669"/>
    <property type="project" value="UniProtKB-SubCell"/>
</dbReference>
<feature type="transmembrane region" description="Helical" evidence="7">
    <location>
        <begin position="136"/>
        <end position="161"/>
    </location>
</feature>
<evidence type="ECO:0000256" key="7">
    <source>
        <dbReference type="RuleBase" id="RU363032"/>
    </source>
</evidence>
<keyword evidence="2 7" id="KW-0813">Transport</keyword>
<name>A0A4S3TJ85_9EURY</name>
<dbReference type="PANTHER" id="PTHR43163">
    <property type="entry name" value="DIPEPTIDE TRANSPORT SYSTEM PERMEASE PROTEIN DPPB-RELATED"/>
    <property type="match status" value="1"/>
</dbReference>
<comment type="caution">
    <text evidence="9">The sequence shown here is derived from an EMBL/GenBank/DDBJ whole genome shotgun (WGS) entry which is preliminary data.</text>
</comment>
<feature type="transmembrane region" description="Helical" evidence="7">
    <location>
        <begin position="296"/>
        <end position="315"/>
    </location>
</feature>
<dbReference type="Proteomes" id="UP000318864">
    <property type="component" value="Unassembled WGS sequence"/>
</dbReference>
<feature type="transmembrane region" description="Helical" evidence="7">
    <location>
        <begin position="12"/>
        <end position="31"/>
    </location>
</feature>
<dbReference type="AlphaFoldDB" id="A0A4S3TJ85"/>
<keyword evidence="4 7" id="KW-0812">Transmembrane</keyword>
<comment type="subcellular location">
    <subcellularLocation>
        <location evidence="1 7">Cell membrane</location>
        <topology evidence="1 7">Multi-pass membrane protein</topology>
    </subcellularLocation>
</comment>
<keyword evidence="10" id="KW-1185">Reference proteome</keyword>
<feature type="transmembrane region" description="Helical" evidence="7">
    <location>
        <begin position="103"/>
        <end position="124"/>
    </location>
</feature>
<evidence type="ECO:0000313" key="9">
    <source>
        <dbReference type="EMBL" id="THE63590.1"/>
    </source>
</evidence>
<feature type="transmembrane region" description="Helical" evidence="7">
    <location>
        <begin position="252"/>
        <end position="276"/>
    </location>
</feature>
<keyword evidence="6 7" id="KW-0472">Membrane</keyword>
<organism evidence="9 10">
    <name type="scientific">Salinadaptatus halalkaliphilus</name>
    <dbReference type="NCBI Taxonomy" id="2419781"/>
    <lineage>
        <taxon>Archaea</taxon>
        <taxon>Methanobacteriati</taxon>
        <taxon>Methanobacteriota</taxon>
        <taxon>Stenosarchaea group</taxon>
        <taxon>Halobacteria</taxon>
        <taxon>Halobacteriales</taxon>
        <taxon>Natrialbaceae</taxon>
        <taxon>Salinadaptatus</taxon>
    </lineage>
</organism>
<feature type="domain" description="ABC transmembrane type-1" evidence="8">
    <location>
        <begin position="97"/>
        <end position="319"/>
    </location>
</feature>
<keyword evidence="3" id="KW-1003">Cell membrane</keyword>
<proteinExistence type="inferred from homology"/>
<gene>
    <name evidence="9" type="ORF">D8Y22_17380</name>
</gene>
<dbReference type="InterPro" id="IPR045621">
    <property type="entry name" value="BPD_transp_1_N"/>
</dbReference>
<evidence type="ECO:0000256" key="3">
    <source>
        <dbReference type="ARBA" id="ARBA00022475"/>
    </source>
</evidence>